<comment type="caution">
    <text evidence="1">The sequence shown here is derived from an EMBL/GenBank/DDBJ whole genome shotgun (WGS) entry which is preliminary data.</text>
</comment>
<organism evidence="1 2">
    <name type="scientific">Catharanthus roseus</name>
    <name type="common">Madagascar periwinkle</name>
    <name type="synonym">Vinca rosea</name>
    <dbReference type="NCBI Taxonomy" id="4058"/>
    <lineage>
        <taxon>Eukaryota</taxon>
        <taxon>Viridiplantae</taxon>
        <taxon>Streptophyta</taxon>
        <taxon>Embryophyta</taxon>
        <taxon>Tracheophyta</taxon>
        <taxon>Spermatophyta</taxon>
        <taxon>Magnoliopsida</taxon>
        <taxon>eudicotyledons</taxon>
        <taxon>Gunneridae</taxon>
        <taxon>Pentapetalae</taxon>
        <taxon>asterids</taxon>
        <taxon>lamiids</taxon>
        <taxon>Gentianales</taxon>
        <taxon>Apocynaceae</taxon>
        <taxon>Rauvolfioideae</taxon>
        <taxon>Vinceae</taxon>
        <taxon>Catharanthinae</taxon>
        <taxon>Catharanthus</taxon>
    </lineage>
</organism>
<gene>
    <name evidence="1" type="ORF">M9H77_25390</name>
</gene>
<accession>A0ACC0A9G3</accession>
<evidence type="ECO:0000313" key="1">
    <source>
        <dbReference type="EMBL" id="KAI5656597.1"/>
    </source>
</evidence>
<dbReference type="Proteomes" id="UP001060085">
    <property type="component" value="Linkage Group LG06"/>
</dbReference>
<keyword evidence="2" id="KW-1185">Reference proteome</keyword>
<name>A0ACC0A9G3_CATRO</name>
<reference evidence="2" key="1">
    <citation type="journal article" date="2023" name="Nat. Plants">
        <title>Single-cell RNA sequencing provides a high-resolution roadmap for understanding the multicellular compartmentation of specialized metabolism.</title>
        <authorList>
            <person name="Sun S."/>
            <person name="Shen X."/>
            <person name="Li Y."/>
            <person name="Li Y."/>
            <person name="Wang S."/>
            <person name="Li R."/>
            <person name="Zhang H."/>
            <person name="Shen G."/>
            <person name="Guo B."/>
            <person name="Wei J."/>
            <person name="Xu J."/>
            <person name="St-Pierre B."/>
            <person name="Chen S."/>
            <person name="Sun C."/>
        </authorList>
    </citation>
    <scope>NUCLEOTIDE SEQUENCE [LARGE SCALE GENOMIC DNA]</scope>
</reference>
<proteinExistence type="predicted"/>
<sequence>MPRKKRVKNLVNSSKCTSTSESVAPALSEVQVETLHHDAHPQLEPPLQQTPPPVQPSSFVHTPDATQEVQTPVVRKRVGRESTLYWSVEALDSQGITKRLKVKVKELQTLDARLRVVVEFDDLNAAIGEAQGLLAGFCGNLAVDGNIFPISFEKWSNMPDSYFDACFDEIIKPRFMFKTSEVIAKRYISQSIGKKWASHRQRLWTEFYDPTLSRDTLISNVPTGISRDQWAMFVDYRLKPETQTMCKRNAEIRKKQIIPHTGGSKSNSRRRAEIYAESGKKPGRGMIYLETHMNPDGSYVNEEAKQICEKIRNALSQSSTDEQISPDDVVGKVLGKEHPGRVRCLGLGAAPTNSFNPTTHRLHRLSVSSNNGEGCSSQFYQQINVVNQRCNDVIDAFKSYILMKEGEIPAHLAALFCSSPIRDMDLITERVPSFYEISDCEDPKAASAAQQVLKNTFRRHNQSLHAQLWAARGLDNICIKRIWEDCDHDVEFELLDLWKGRGVIVEKAFSSKGACLCMDVRKLSVSWLPGAPHARQRRISGCFAICLKSSKVDEFYISNFFWDAERAIDFVDPKTFVRKLVAELGKDIEEYESSPIQKIEDRLFIEVLKVDSDYQGEVDSFEICTDGSPPNSISRIQLVQNDMTQLDTSGTKQNDVRDGSNKEGSVTKEKGCATNKRSMRTRGVEYGITREILEQYSEMELEDVAEILHVSKATLKRICRKYGIDRWPPKRWKGPNNTVHRDSTPPIAAANENEKTDAQHHNMTSTRRREQDGGSIVVKATYGEDTLKFQLSFLAKKMDLDKQVDKRLNDPSVKSFKIKYLDEDNEWVSIACDEDLKLCIDTFRLQGKTTIRLSIN</sequence>
<protein>
    <submittedName>
        <fullName evidence="1">Uncharacterized protein</fullName>
    </submittedName>
</protein>
<dbReference type="EMBL" id="CM044706">
    <property type="protein sequence ID" value="KAI5656597.1"/>
    <property type="molecule type" value="Genomic_DNA"/>
</dbReference>
<evidence type="ECO:0000313" key="2">
    <source>
        <dbReference type="Proteomes" id="UP001060085"/>
    </source>
</evidence>